<keyword evidence="7" id="KW-1185">Reference proteome</keyword>
<dbReference type="SMART" id="SM00342">
    <property type="entry name" value="HTH_ARAC"/>
    <property type="match status" value="1"/>
</dbReference>
<gene>
    <name evidence="6" type="ORF">LZC94_44550</name>
</gene>
<dbReference type="PANTHER" id="PTHR47894">
    <property type="entry name" value="HTH-TYPE TRANSCRIPTIONAL REGULATOR GADX"/>
    <property type="match status" value="1"/>
</dbReference>
<feature type="region of interest" description="Disordered" evidence="4">
    <location>
        <begin position="23"/>
        <end position="43"/>
    </location>
</feature>
<feature type="compositionally biased region" description="Polar residues" evidence="4">
    <location>
        <begin position="25"/>
        <end position="38"/>
    </location>
</feature>
<organism evidence="6 7">
    <name type="scientific">Pendulispora albinea</name>
    <dbReference type="NCBI Taxonomy" id="2741071"/>
    <lineage>
        <taxon>Bacteria</taxon>
        <taxon>Pseudomonadati</taxon>
        <taxon>Myxococcota</taxon>
        <taxon>Myxococcia</taxon>
        <taxon>Myxococcales</taxon>
        <taxon>Sorangiineae</taxon>
        <taxon>Pendulisporaceae</taxon>
        <taxon>Pendulispora</taxon>
    </lineage>
</organism>
<keyword evidence="1" id="KW-0805">Transcription regulation</keyword>
<keyword evidence="2" id="KW-0238">DNA-binding</keyword>
<accession>A0ABZ2LYE5</accession>
<dbReference type="PANTHER" id="PTHR47894:SF1">
    <property type="entry name" value="HTH-TYPE TRANSCRIPTIONAL REGULATOR VQSM"/>
    <property type="match status" value="1"/>
</dbReference>
<dbReference type="InterPro" id="IPR018060">
    <property type="entry name" value="HTH_AraC"/>
</dbReference>
<keyword evidence="3" id="KW-0804">Transcription</keyword>
<dbReference type="Pfam" id="PF12833">
    <property type="entry name" value="HTH_18"/>
    <property type="match status" value="1"/>
</dbReference>
<feature type="domain" description="HTH araC/xylS-type" evidence="5">
    <location>
        <begin position="232"/>
        <end position="330"/>
    </location>
</feature>
<dbReference type="SUPFAM" id="SSF46689">
    <property type="entry name" value="Homeodomain-like"/>
    <property type="match status" value="1"/>
</dbReference>
<reference evidence="6 7" key="1">
    <citation type="submission" date="2021-12" db="EMBL/GenBank/DDBJ databases">
        <title>Discovery of the Pendulisporaceae a myxobacterial family with distinct sporulation behavior and unique specialized metabolism.</title>
        <authorList>
            <person name="Garcia R."/>
            <person name="Popoff A."/>
            <person name="Bader C.D."/>
            <person name="Loehr J."/>
            <person name="Walesch S."/>
            <person name="Walt C."/>
            <person name="Boldt J."/>
            <person name="Bunk B."/>
            <person name="Haeckl F.J.F.P.J."/>
            <person name="Gunesch A.P."/>
            <person name="Birkelbach J."/>
            <person name="Nuebel U."/>
            <person name="Pietschmann T."/>
            <person name="Bach T."/>
            <person name="Mueller R."/>
        </authorList>
    </citation>
    <scope>NUCLEOTIDE SEQUENCE [LARGE SCALE GENOMIC DNA]</scope>
    <source>
        <strain evidence="6 7">MSr11954</strain>
    </source>
</reference>
<sequence>MLDRLAALGVDVPRVLERAGILPSRFQTKPQPSGTSGRSPPRARITPEELFAFWRAIEEIAGRPDIGLRIGSEALPHQLDIVSMSALHSPNFGEALKKFARYKRLVCSERISIETAGGEAKVGFHWMHIEDALPMRLVDVTFATLIALGLRGSGAPMTPVRVELARRRADEAMLRNHFGCAIRFDAPLDALVLKEQELERPFQTYNADLLALMLPSMEAALRESPEARSLADDVRTALGRRLHGERPSVETIASDMHLSARTLQRRLEELGTTYQGLLDDVRRDTSLRLLAHTDLEPNEVAFLLGFEEVNSFARAFHTWEGTTPLRWRKSPPRSRKSER</sequence>
<evidence type="ECO:0000256" key="2">
    <source>
        <dbReference type="ARBA" id="ARBA00023125"/>
    </source>
</evidence>
<name>A0ABZ2LYE5_9BACT</name>
<evidence type="ECO:0000256" key="3">
    <source>
        <dbReference type="ARBA" id="ARBA00023163"/>
    </source>
</evidence>
<proteinExistence type="predicted"/>
<dbReference type="InterPro" id="IPR009057">
    <property type="entry name" value="Homeodomain-like_sf"/>
</dbReference>
<evidence type="ECO:0000256" key="1">
    <source>
        <dbReference type="ARBA" id="ARBA00023015"/>
    </source>
</evidence>
<dbReference type="Proteomes" id="UP001370348">
    <property type="component" value="Chromosome"/>
</dbReference>
<dbReference type="Pfam" id="PF12625">
    <property type="entry name" value="Arabinose_bd"/>
    <property type="match status" value="1"/>
</dbReference>
<dbReference type="RefSeq" id="WP_394824502.1">
    <property type="nucleotide sequence ID" value="NZ_CP089984.1"/>
</dbReference>
<evidence type="ECO:0000259" key="5">
    <source>
        <dbReference type="PROSITE" id="PS01124"/>
    </source>
</evidence>
<protein>
    <submittedName>
        <fullName evidence="6">AraC family transcriptional regulator</fullName>
    </submittedName>
</protein>
<dbReference type="EMBL" id="CP089984">
    <property type="protein sequence ID" value="WXB14878.1"/>
    <property type="molecule type" value="Genomic_DNA"/>
</dbReference>
<evidence type="ECO:0000313" key="7">
    <source>
        <dbReference type="Proteomes" id="UP001370348"/>
    </source>
</evidence>
<dbReference type="InterPro" id="IPR032687">
    <property type="entry name" value="AraC-type_N"/>
</dbReference>
<dbReference type="PROSITE" id="PS01124">
    <property type="entry name" value="HTH_ARAC_FAMILY_2"/>
    <property type="match status" value="1"/>
</dbReference>
<dbReference type="Gene3D" id="1.10.10.60">
    <property type="entry name" value="Homeodomain-like"/>
    <property type="match status" value="1"/>
</dbReference>
<evidence type="ECO:0000313" key="6">
    <source>
        <dbReference type="EMBL" id="WXB14878.1"/>
    </source>
</evidence>
<evidence type="ECO:0000256" key="4">
    <source>
        <dbReference type="SAM" id="MobiDB-lite"/>
    </source>
</evidence>